<dbReference type="AlphaFoldDB" id="A0AA43TVV7"/>
<dbReference type="Proteomes" id="UP001161017">
    <property type="component" value="Unassembled WGS sequence"/>
</dbReference>
<feature type="domain" description="SWI/SNF and RSC complexes subunit Ssr4 N-terminal" evidence="2">
    <location>
        <begin position="2"/>
        <end position="189"/>
    </location>
</feature>
<feature type="region of interest" description="Disordered" evidence="1">
    <location>
        <begin position="327"/>
        <end position="359"/>
    </location>
</feature>
<evidence type="ECO:0008006" key="6">
    <source>
        <dbReference type="Google" id="ProtNLM"/>
    </source>
</evidence>
<evidence type="ECO:0000313" key="5">
    <source>
        <dbReference type="Proteomes" id="UP001161017"/>
    </source>
</evidence>
<dbReference type="InterPro" id="IPR046464">
    <property type="entry name" value="SWI-SNF_Ssr4_C"/>
</dbReference>
<feature type="domain" description="SWI/SNF and RSC complexes subunit Ssr4 C-terminal" evidence="3">
    <location>
        <begin position="258"/>
        <end position="486"/>
    </location>
</feature>
<dbReference type="EMBL" id="JAPUFD010000010">
    <property type="protein sequence ID" value="MDI1489839.1"/>
    <property type="molecule type" value="Genomic_DNA"/>
</dbReference>
<dbReference type="InterPro" id="IPR013859">
    <property type="entry name" value="Ssr4_N"/>
</dbReference>
<feature type="region of interest" description="Disordered" evidence="1">
    <location>
        <begin position="556"/>
        <end position="579"/>
    </location>
</feature>
<keyword evidence="5" id="KW-1185">Reference proteome</keyword>
<dbReference type="Pfam" id="PF20497">
    <property type="entry name" value="SWI-SNF_Ssr4_C"/>
    <property type="match status" value="1"/>
</dbReference>
<reference evidence="4" key="1">
    <citation type="journal article" date="2023" name="Genome Biol. Evol.">
        <title>First Whole Genome Sequence and Flow Cytometry Genome Size Data for the Lichen-Forming Fungus Ramalina farinacea (Ascomycota).</title>
        <authorList>
            <person name="Llewellyn T."/>
            <person name="Mian S."/>
            <person name="Hill R."/>
            <person name="Leitch I.J."/>
            <person name="Gaya E."/>
        </authorList>
    </citation>
    <scope>NUCLEOTIDE SEQUENCE</scope>
    <source>
        <strain evidence="4">LIQ254RAFAR</strain>
    </source>
</reference>
<accession>A0AA43TVV7</accession>
<evidence type="ECO:0000256" key="1">
    <source>
        <dbReference type="SAM" id="MobiDB-lite"/>
    </source>
</evidence>
<comment type="caution">
    <text evidence="4">The sequence shown here is derived from an EMBL/GenBank/DDBJ whole genome shotgun (WGS) entry which is preliminary data.</text>
</comment>
<organism evidence="4 5">
    <name type="scientific">Ramalina farinacea</name>
    <dbReference type="NCBI Taxonomy" id="258253"/>
    <lineage>
        <taxon>Eukaryota</taxon>
        <taxon>Fungi</taxon>
        <taxon>Dikarya</taxon>
        <taxon>Ascomycota</taxon>
        <taxon>Pezizomycotina</taxon>
        <taxon>Lecanoromycetes</taxon>
        <taxon>OSLEUM clade</taxon>
        <taxon>Lecanoromycetidae</taxon>
        <taxon>Lecanorales</taxon>
        <taxon>Lecanorineae</taxon>
        <taxon>Ramalinaceae</taxon>
        <taxon>Ramalina</taxon>
    </lineage>
</organism>
<evidence type="ECO:0000259" key="2">
    <source>
        <dbReference type="Pfam" id="PF08549"/>
    </source>
</evidence>
<dbReference type="GO" id="GO:0006338">
    <property type="term" value="P:chromatin remodeling"/>
    <property type="evidence" value="ECO:0007669"/>
    <property type="project" value="InterPro"/>
</dbReference>
<feature type="compositionally biased region" description="Polar residues" evidence="1">
    <location>
        <begin position="496"/>
        <end position="524"/>
    </location>
</feature>
<feature type="region of interest" description="Disordered" evidence="1">
    <location>
        <begin position="472"/>
        <end position="541"/>
    </location>
</feature>
<feature type="region of interest" description="Disordered" evidence="1">
    <location>
        <begin position="221"/>
        <end position="252"/>
    </location>
</feature>
<name>A0AA43TVV7_9LECA</name>
<feature type="compositionally biased region" description="Basic and acidic residues" evidence="1">
    <location>
        <begin position="526"/>
        <end position="540"/>
    </location>
</feature>
<evidence type="ECO:0000313" key="4">
    <source>
        <dbReference type="EMBL" id="MDI1489839.1"/>
    </source>
</evidence>
<gene>
    <name evidence="4" type="ORF">OHK93_001037</name>
</gene>
<feature type="region of interest" description="Disordered" evidence="1">
    <location>
        <begin position="595"/>
        <end position="651"/>
    </location>
</feature>
<protein>
    <recommendedName>
        <fullName evidence="6">DUF1750-domain-containing protein</fullName>
    </recommendedName>
</protein>
<evidence type="ECO:0000259" key="3">
    <source>
        <dbReference type="Pfam" id="PF20497"/>
    </source>
</evidence>
<feature type="compositionally biased region" description="Polar residues" evidence="1">
    <location>
        <begin position="234"/>
        <end position="245"/>
    </location>
</feature>
<dbReference type="CDD" id="cd14686">
    <property type="entry name" value="bZIP"/>
    <property type="match status" value="1"/>
</dbReference>
<dbReference type="Pfam" id="PF08549">
    <property type="entry name" value="SWI-SNF_Ssr4_N"/>
    <property type="match status" value="1"/>
</dbReference>
<sequence length="651" mass="72721">MPRTDLTTMVKYLLEAPRVVQNMSTMTWMTLLEPPKDGTLLLVWQRPSMIDFATDGYVWSDVEKAFSQACNGYTLEMYVHSSGFRFGIENMTMHERRRYRLTPSREPVHNAPPIDPSLWLIHYTEAEPQNQHPSRTVFMTQQTRQLNYERNAFQHHGHLQVQHKEFMLRDRDKWPAVNPPGNPAPSSTQQTMGYPNNVMAHMSQAHQANYMSNSQAAIAQGNVGPSPAKRQRHTSSSQAHVSHTTMGPLPVPAQEGLDEVDAGVGDFMDILTPQEISSRRYRQHHEWLEEILSSPYDSHQIIPSELGLGRKGELESLTQDFFTAHTREKLGSKLPPPRSPSGEDYEQGRPVVDDPPTKRVGQMAAGEAADFRQRAAQRMADMRDEVDHLKSQHAERIARVEQGNTWQRNEQALRNLTLEALNGNVLRPTSKDEEKVDLLTKHVETESGRRLRPIKKVDCIAKGGLEEKVQATAYDTDMGGSRPHSEGGQDTIASDIRSQSPVLSPRPTNDQATSLDTEARSTTMLPRDEASQAEAERMEAPADDWIMVNKEPLAAEKARERVEGPPLVASVEPAEASADVSDLMAPDEGVLNFEGQDFDGGLDFSDLNTPGELSGYAQEIESMRDQQAPIVRTSPSNDDNTRDGGGSTLEP</sequence>
<proteinExistence type="predicted"/>